<accession>A0AC35FBV6</accession>
<dbReference type="WBParaSite" id="PS1159_v2.g15514.t1">
    <property type="protein sequence ID" value="PS1159_v2.g15514.t1"/>
    <property type="gene ID" value="PS1159_v2.g15514"/>
</dbReference>
<organism evidence="1 2">
    <name type="scientific">Panagrolaimus sp. PS1159</name>
    <dbReference type="NCBI Taxonomy" id="55785"/>
    <lineage>
        <taxon>Eukaryota</taxon>
        <taxon>Metazoa</taxon>
        <taxon>Ecdysozoa</taxon>
        <taxon>Nematoda</taxon>
        <taxon>Chromadorea</taxon>
        <taxon>Rhabditida</taxon>
        <taxon>Tylenchina</taxon>
        <taxon>Panagrolaimomorpha</taxon>
        <taxon>Panagrolaimoidea</taxon>
        <taxon>Panagrolaimidae</taxon>
        <taxon>Panagrolaimus</taxon>
    </lineage>
</organism>
<evidence type="ECO:0000313" key="1">
    <source>
        <dbReference type="Proteomes" id="UP000887580"/>
    </source>
</evidence>
<sequence length="844" mass="95329">MNFVKSSSPRPIRSESLQSSAAKIAAFRRSSKNSIPDRPYVSTRISSSSGGSTSLSVSSLSLLGHGKEHCMPTKDVPDIADTTIPLEKYYCNLRNRGIAGQHWMLFDANSHIGKVDASVLIFEKKRNIKAPSRIGRNRLSLIDLLRYDVSQLAAVVHPRILRILNNVEENKDCICFASECVHGTLDQIVVDEGMDKLEMKLGVLQIIDGLSYLHNSAKILHGNLTPTSIFVTSTKLWKIGGLQFAVQGASKHPNLFPCYPWTKKLPPQLQPELDFLAPEYLSSSNQAQVTNAADVFSLGVLICWIYSGGKRLIDANNNLESYNIIINQLDAALSLITDELGQNLSECIAKVVSLDVKNRPAVQFLALIKHFDDPTLTVLRQLDDISQEFVEEHKISFISQTLYSALPMIPEQLWFNRILQRFNENLTEYVELYSAILRPLTYMLNNCESHNIYRLRSWFRRITANTTSNNEELTSLILDNLPVIFRRLNDEEVEDRCYVLLLSTLNGSSNKLKQTALRIIPYSVDYMSLGFVRSKLIPLLLTMEKYFQDNIQRQVELLVAVAHLSDRCDSATLQYLLTVSSVCNSLHPSIVHSKSRLVQRILHTDVSRLTDPLVITHHLLNPLILGLALPEMTSAHFDDVMSSIRILLDIVEQIRYENDDAGLKRNDSGRLYNRRVSMSSSHLPRLLVTAARPSFSGDARKMSFLSADGRLEDRGRRESNQSKSSCESDMSILIGNGSELSDESGIVTAQRGRRKSWLEGYMHSMSLEQNNPGDTARSLDKPRRSTHERRSIRHHHSARTHSHRSSQKDDFIDCKLQQQQPARPNSFTNLGHNLACTLWKWGNQ</sequence>
<evidence type="ECO:0000313" key="2">
    <source>
        <dbReference type="WBParaSite" id="PS1159_v2.g15514.t1"/>
    </source>
</evidence>
<proteinExistence type="predicted"/>
<name>A0AC35FBV6_9BILA</name>
<protein>
    <submittedName>
        <fullName evidence="2">Protein kinase domain-containing protein</fullName>
    </submittedName>
</protein>
<dbReference type="Proteomes" id="UP000887580">
    <property type="component" value="Unplaced"/>
</dbReference>
<reference evidence="2" key="1">
    <citation type="submission" date="2022-11" db="UniProtKB">
        <authorList>
            <consortium name="WormBaseParasite"/>
        </authorList>
    </citation>
    <scope>IDENTIFICATION</scope>
</reference>